<organism evidence="1 2">
    <name type="scientific">Rufibacter radiotolerans</name>
    <dbReference type="NCBI Taxonomy" id="1379910"/>
    <lineage>
        <taxon>Bacteria</taxon>
        <taxon>Pseudomonadati</taxon>
        <taxon>Bacteroidota</taxon>
        <taxon>Cytophagia</taxon>
        <taxon>Cytophagales</taxon>
        <taxon>Hymenobacteraceae</taxon>
        <taxon>Rufibacter</taxon>
    </lineage>
</organism>
<dbReference type="EMBL" id="CP010777">
    <property type="protein sequence ID" value="AKQ46801.1"/>
    <property type="molecule type" value="Genomic_DNA"/>
</dbReference>
<proteinExistence type="predicted"/>
<keyword evidence="2" id="KW-1185">Reference proteome</keyword>
<dbReference type="Proteomes" id="UP000036458">
    <property type="component" value="Chromosome"/>
</dbReference>
<protein>
    <recommendedName>
        <fullName evidence="3">DUF4136 domain-containing protein</fullName>
    </recommendedName>
</protein>
<dbReference type="PATRIC" id="fig|1379910.4.peg.3508"/>
<name>A0A0H4W8N5_9BACT</name>
<reference evidence="1 2" key="1">
    <citation type="submission" date="2015-01" db="EMBL/GenBank/DDBJ databases">
        <title>Rufibacter sp./DG31D/ whole genome sequencing.</title>
        <authorList>
            <person name="Kim M.K."/>
            <person name="Srinivasan S."/>
            <person name="Lee J.-J."/>
        </authorList>
    </citation>
    <scope>NUCLEOTIDE SEQUENCE [LARGE SCALE GENOMIC DNA]</scope>
    <source>
        <strain evidence="1 2">DG31D</strain>
    </source>
</reference>
<dbReference type="AlphaFoldDB" id="A0A0H4W8N5"/>
<dbReference type="PROSITE" id="PS51257">
    <property type="entry name" value="PROKAR_LIPOPROTEIN"/>
    <property type="match status" value="1"/>
</dbReference>
<dbReference type="RefSeq" id="WP_053093836.1">
    <property type="nucleotide sequence ID" value="NZ_CP010777.1"/>
</dbReference>
<evidence type="ECO:0008006" key="3">
    <source>
        <dbReference type="Google" id="ProtNLM"/>
    </source>
</evidence>
<accession>A0A0H4W8N5</accession>
<gene>
    <name evidence="1" type="ORF">TH63_16080</name>
</gene>
<sequence length="221" mass="25480">MNTLERFFRPLNRGARLLVLLLFVLAGCAPSTRITGTWKSPQATAKTYNRILVAALTDHARVRQTVEEHLQTYLQQHGVTVTKSMDLYPPTLRREGKVSADDLLSKIKGEGQDAILTVALVDTETETRYVPGNMVYMPMTRFAWYGTFRGYYTYWAPMMYDPGYYREDKVYYLETNLYDAATEKLIWSAQTQSYNPTSLHRVAEKYAEMTVTRMQQEGLVK</sequence>
<dbReference type="OrthoDB" id="6078026at2"/>
<dbReference type="STRING" id="1379910.TH63_16080"/>
<dbReference type="KEGG" id="ruf:TH63_16080"/>
<evidence type="ECO:0000313" key="1">
    <source>
        <dbReference type="EMBL" id="AKQ46801.1"/>
    </source>
</evidence>
<evidence type="ECO:0000313" key="2">
    <source>
        <dbReference type="Proteomes" id="UP000036458"/>
    </source>
</evidence>